<feature type="compositionally biased region" description="Basic residues" evidence="1">
    <location>
        <begin position="230"/>
        <end position="246"/>
    </location>
</feature>
<dbReference type="EMBL" id="JEMA01001193">
    <property type="protein sequence ID" value="KYF61384.1"/>
    <property type="molecule type" value="Genomic_DNA"/>
</dbReference>
<dbReference type="GO" id="GO:0003676">
    <property type="term" value="F:nucleic acid binding"/>
    <property type="evidence" value="ECO:0007669"/>
    <property type="project" value="InterPro"/>
</dbReference>
<feature type="domain" description="HNH" evidence="2">
    <location>
        <begin position="72"/>
        <end position="129"/>
    </location>
</feature>
<dbReference type="GO" id="GO:0004519">
    <property type="term" value="F:endonuclease activity"/>
    <property type="evidence" value="ECO:0007669"/>
    <property type="project" value="InterPro"/>
</dbReference>
<dbReference type="InterPro" id="IPR002711">
    <property type="entry name" value="HNH"/>
</dbReference>
<dbReference type="GO" id="GO:0008270">
    <property type="term" value="F:zinc ion binding"/>
    <property type="evidence" value="ECO:0007669"/>
    <property type="project" value="InterPro"/>
</dbReference>
<accession>A0A150Q098</accession>
<dbReference type="AlphaFoldDB" id="A0A150Q098"/>
<protein>
    <recommendedName>
        <fullName evidence="2">HNH domain-containing protein</fullName>
    </recommendedName>
</protein>
<evidence type="ECO:0000313" key="3">
    <source>
        <dbReference type="EMBL" id="KYF61384.1"/>
    </source>
</evidence>
<proteinExistence type="predicted"/>
<evidence type="ECO:0000259" key="2">
    <source>
        <dbReference type="Pfam" id="PF01844"/>
    </source>
</evidence>
<feature type="region of interest" description="Disordered" evidence="1">
    <location>
        <begin position="227"/>
        <end position="246"/>
    </location>
</feature>
<dbReference type="Pfam" id="PF01844">
    <property type="entry name" value="HNH"/>
    <property type="match status" value="1"/>
</dbReference>
<comment type="caution">
    <text evidence="3">The sequence shown here is derived from an EMBL/GenBank/DDBJ whole genome shotgun (WGS) entry which is preliminary data.</text>
</comment>
<evidence type="ECO:0000256" key="1">
    <source>
        <dbReference type="SAM" id="MobiDB-lite"/>
    </source>
</evidence>
<gene>
    <name evidence="3" type="ORF">BE15_07280</name>
</gene>
<dbReference type="Proteomes" id="UP000075260">
    <property type="component" value="Unassembled WGS sequence"/>
</dbReference>
<sequence length="246" mass="27794">MDAALPDAAAFWRKARAFEKLAEQGAKRKKGFASYAPEVLPADEKGKPDLPPVWRTDARVRQAIAGMSNGFCAYCQSPVSSNHPGTSGEDRPPGQVEHFRPKARFPAQAYEWKNYFLACMACNGAKHDRWPAGGYVRPDEGRPGRRFVFAEDGGIEAREGDEQARCTVEDFGLKRYWLTQHRGTAIQCHLDFVRRLMGHPGIQLQDVLMTRPVAFSEAINQNVRRVWASGRRKRKKASRARPRRAR</sequence>
<dbReference type="Gene3D" id="1.10.30.50">
    <property type="match status" value="1"/>
</dbReference>
<organism evidence="3 4">
    <name type="scientific">Sorangium cellulosum</name>
    <name type="common">Polyangium cellulosum</name>
    <dbReference type="NCBI Taxonomy" id="56"/>
    <lineage>
        <taxon>Bacteria</taxon>
        <taxon>Pseudomonadati</taxon>
        <taxon>Myxococcota</taxon>
        <taxon>Polyangia</taxon>
        <taxon>Polyangiales</taxon>
        <taxon>Polyangiaceae</taxon>
        <taxon>Sorangium</taxon>
    </lineage>
</organism>
<evidence type="ECO:0000313" key="4">
    <source>
        <dbReference type="Proteomes" id="UP000075260"/>
    </source>
</evidence>
<name>A0A150Q098_SORCE</name>
<reference evidence="3 4" key="1">
    <citation type="submission" date="2014-02" db="EMBL/GenBank/DDBJ databases">
        <title>The small core and large imbalanced accessory genome model reveals a collaborative survival strategy of Sorangium cellulosum strains in nature.</title>
        <authorList>
            <person name="Han K."/>
            <person name="Peng R."/>
            <person name="Blom J."/>
            <person name="Li Y.-Z."/>
        </authorList>
    </citation>
    <scope>NUCLEOTIDE SEQUENCE [LARGE SCALE GENOMIC DNA]</scope>
    <source>
        <strain evidence="3 4">So0008-312</strain>
    </source>
</reference>